<name>Z9JJZ7_9GAMM</name>
<accession>Z9JJZ7</accession>
<dbReference type="KEGG" id="xtw:AB672_03630"/>
<comment type="caution">
    <text evidence="1">The sequence shown here is derived from an EMBL/GenBank/DDBJ whole genome shotgun (WGS) entry which is preliminary data.</text>
</comment>
<dbReference type="EMBL" id="JDSQ01000005">
    <property type="protein sequence ID" value="EWS78745.1"/>
    <property type="molecule type" value="Genomic_DNA"/>
</dbReference>
<evidence type="ECO:0000313" key="2">
    <source>
        <dbReference type="Proteomes" id="UP000020406"/>
    </source>
</evidence>
<evidence type="ECO:0000313" key="1">
    <source>
        <dbReference type="EMBL" id="EWS78745.1"/>
    </source>
</evidence>
<dbReference type="Proteomes" id="UP000020406">
    <property type="component" value="Unassembled WGS sequence"/>
</dbReference>
<sequence length="86" mass="9352">MRLALWSPPMWLCGGIQDMRPKFEGCKQPRSKGGLGRSTGLLGVILRTRTIGMLCIHRGCSIDKGKACSVDVFELNAGDAMMGKQI</sequence>
<gene>
    <name evidence="1" type="ORF">AF72_04030</name>
</gene>
<proteinExistence type="predicted"/>
<dbReference type="AlphaFoldDB" id="Z9JJZ7"/>
<organism evidence="1 2">
    <name type="scientific">Xylella taiwanensis</name>
    <dbReference type="NCBI Taxonomy" id="1444770"/>
    <lineage>
        <taxon>Bacteria</taxon>
        <taxon>Pseudomonadati</taxon>
        <taxon>Pseudomonadota</taxon>
        <taxon>Gammaproteobacteria</taxon>
        <taxon>Lysobacterales</taxon>
        <taxon>Lysobacteraceae</taxon>
        <taxon>Xylella</taxon>
    </lineage>
</organism>
<protein>
    <submittedName>
        <fullName evidence="1">Uncharacterized protein</fullName>
    </submittedName>
</protein>
<reference evidence="1 2" key="1">
    <citation type="journal article" date="2014" name="Genome Announc.">
        <title>Draft Genome Sequence of Xylella fastidiosa Pear Leaf Scorch Strain in Taiwan.</title>
        <authorList>
            <person name="Su C.C."/>
            <person name="Deng W.L."/>
            <person name="Jan F.J."/>
            <person name="Chang C.J."/>
            <person name="Huang H."/>
            <person name="Chen J."/>
        </authorList>
    </citation>
    <scope>NUCLEOTIDE SEQUENCE [LARGE SCALE GENOMIC DNA]</scope>
    <source>
        <strain evidence="1 2">PLS229</strain>
    </source>
</reference>